<evidence type="ECO:0000256" key="4">
    <source>
        <dbReference type="ARBA" id="ARBA00022989"/>
    </source>
</evidence>
<evidence type="ECO:0000256" key="1">
    <source>
        <dbReference type="ARBA" id="ARBA00004651"/>
    </source>
</evidence>
<evidence type="ECO:0000256" key="6">
    <source>
        <dbReference type="SAM" id="MobiDB-lite"/>
    </source>
</evidence>
<name>A0A3R7J9U5_9ACTN</name>
<dbReference type="RefSeq" id="WP_050363493.1">
    <property type="nucleotide sequence ID" value="NZ_CP134822.1"/>
</dbReference>
<keyword evidence="5 7" id="KW-0472">Membrane</keyword>
<comment type="subcellular location">
    <subcellularLocation>
        <location evidence="1">Cell membrane</location>
        <topology evidence="1">Multi-pass membrane protein</topology>
    </subcellularLocation>
</comment>
<dbReference type="EMBL" id="JNAD02000001">
    <property type="protein sequence ID" value="RKM99283.1"/>
    <property type="molecule type" value="Genomic_DNA"/>
</dbReference>
<sequence length="423" mass="46700">MHDVVPEPVAELAKRRREPVVVQTVRSATGATIAYAAAVWLLGSKPPPLLAPLTALLVVQVTLYATLTSGVRRVNAVVAGVLIAVGFSAWVGLTWWSLGLLIISALVTGHLVRVGEFVPEVAISAMLVLGVTHATDLALTRVLETLVGAGVGLLFNIVFVPPVWVEDAGESIEDLAKRMSALLLDLGEELGGHTPVEEATARVEEARRLDHDISEVDEALTRAEESVRFNPRVKEGLLSRIVLRTGLDTLEICAVILRVTTRSLADLARARTEEALFPPDVSAALRELFINMAGAVQSFSVLITDQVSANAEDAETFLLTELSAARMSREHVARLLLEKVQEHPRQWQLHGALLAEVDRFLDELDVEKRSTRLAEELDRYSREQRARHPRLDQAKRRVRRYRRRRGRGQSHWQALTKQDVDAA</sequence>
<keyword evidence="2" id="KW-1003">Cell membrane</keyword>
<organism evidence="8 9">
    <name type="scientific">Streptomyces xinghaiensis</name>
    <dbReference type="NCBI Taxonomy" id="1038928"/>
    <lineage>
        <taxon>Bacteria</taxon>
        <taxon>Bacillati</taxon>
        <taxon>Actinomycetota</taxon>
        <taxon>Actinomycetes</taxon>
        <taxon>Kitasatosporales</taxon>
        <taxon>Streptomycetaceae</taxon>
        <taxon>Streptomyces</taxon>
    </lineage>
</organism>
<feature type="region of interest" description="Disordered" evidence="6">
    <location>
        <begin position="384"/>
        <end position="423"/>
    </location>
</feature>
<dbReference type="GO" id="GO:0005886">
    <property type="term" value="C:plasma membrane"/>
    <property type="evidence" value="ECO:0007669"/>
    <property type="project" value="UniProtKB-SubCell"/>
</dbReference>
<feature type="compositionally biased region" description="Basic residues" evidence="6">
    <location>
        <begin position="396"/>
        <end position="408"/>
    </location>
</feature>
<keyword evidence="4 7" id="KW-1133">Transmembrane helix</keyword>
<gene>
    <name evidence="8" type="ORF">SFRA_003595</name>
</gene>
<reference evidence="8 9" key="1">
    <citation type="journal article" date="2014" name="Genome Announc.">
        <title>Draft Genome Sequence of Streptomyces fradiae ATCC 19609, a Strain Highly Sensitive to Antibiotics.</title>
        <authorList>
            <person name="Bekker O.B."/>
            <person name="Klimina K.M."/>
            <person name="Vatlin A.A."/>
            <person name="Zakharevich N.V."/>
            <person name="Kasianov A.S."/>
            <person name="Danilenko V.N."/>
        </authorList>
    </citation>
    <scope>NUCLEOTIDE SEQUENCE [LARGE SCALE GENOMIC DNA]</scope>
    <source>
        <strain evidence="8 9">ATCC 19609</strain>
    </source>
</reference>
<feature type="transmembrane region" description="Helical" evidence="7">
    <location>
        <begin position="49"/>
        <end position="67"/>
    </location>
</feature>
<proteinExistence type="predicted"/>
<feature type="transmembrane region" description="Helical" evidence="7">
    <location>
        <begin position="74"/>
        <end position="97"/>
    </location>
</feature>
<feature type="transmembrane region" description="Helical" evidence="7">
    <location>
        <begin position="24"/>
        <end position="43"/>
    </location>
</feature>
<dbReference type="OrthoDB" id="4350122at2"/>
<dbReference type="Pfam" id="PF06081">
    <property type="entry name" value="ArAE_1"/>
    <property type="match status" value="1"/>
</dbReference>
<evidence type="ECO:0000256" key="2">
    <source>
        <dbReference type="ARBA" id="ARBA00022475"/>
    </source>
</evidence>
<evidence type="ECO:0000256" key="5">
    <source>
        <dbReference type="ARBA" id="ARBA00023136"/>
    </source>
</evidence>
<keyword evidence="9" id="KW-1185">Reference proteome</keyword>
<dbReference type="AlphaFoldDB" id="A0A3R7J9U5"/>
<protein>
    <submittedName>
        <fullName evidence="8">FUSC family protein</fullName>
    </submittedName>
</protein>
<feature type="compositionally biased region" description="Basic and acidic residues" evidence="6">
    <location>
        <begin position="384"/>
        <end position="395"/>
    </location>
</feature>
<keyword evidence="3 7" id="KW-0812">Transmembrane</keyword>
<evidence type="ECO:0000256" key="7">
    <source>
        <dbReference type="SAM" id="Phobius"/>
    </source>
</evidence>
<evidence type="ECO:0000256" key="3">
    <source>
        <dbReference type="ARBA" id="ARBA00022692"/>
    </source>
</evidence>
<dbReference type="Proteomes" id="UP000028058">
    <property type="component" value="Unassembled WGS sequence"/>
</dbReference>
<evidence type="ECO:0000313" key="9">
    <source>
        <dbReference type="Proteomes" id="UP000028058"/>
    </source>
</evidence>
<evidence type="ECO:0000313" key="8">
    <source>
        <dbReference type="EMBL" id="RKM99283.1"/>
    </source>
</evidence>
<comment type="caution">
    <text evidence="8">The sequence shown here is derived from an EMBL/GenBank/DDBJ whole genome shotgun (WGS) entry which is preliminary data.</text>
</comment>
<dbReference type="InterPro" id="IPR010343">
    <property type="entry name" value="ArAE_1"/>
</dbReference>
<accession>A0A3R7J9U5</accession>